<feature type="signal peptide" evidence="1">
    <location>
        <begin position="1"/>
        <end position="24"/>
    </location>
</feature>
<protein>
    <submittedName>
        <fullName evidence="3">PorT family protein</fullName>
    </submittedName>
</protein>
<comment type="caution">
    <text evidence="3">The sequence shown here is derived from an EMBL/GenBank/DDBJ whole genome shotgun (WGS) entry which is preliminary data.</text>
</comment>
<dbReference type="Proteomes" id="UP000306808">
    <property type="component" value="Unassembled WGS sequence"/>
</dbReference>
<organism evidence="3 4">
    <name type="scientific">Sphingobacterium olei</name>
    <dbReference type="NCBI Taxonomy" id="2571155"/>
    <lineage>
        <taxon>Bacteria</taxon>
        <taxon>Pseudomonadati</taxon>
        <taxon>Bacteroidota</taxon>
        <taxon>Sphingobacteriia</taxon>
        <taxon>Sphingobacteriales</taxon>
        <taxon>Sphingobacteriaceae</taxon>
        <taxon>Sphingobacterium</taxon>
    </lineage>
</organism>
<reference evidence="3 4" key="1">
    <citation type="submission" date="2019-04" db="EMBL/GenBank/DDBJ databases">
        <title>Sphingobacterium olei sp. nov., isolated from oil-contaminated soil.</title>
        <authorList>
            <person name="Liu B."/>
        </authorList>
    </citation>
    <scope>NUCLEOTIDE SEQUENCE [LARGE SCALE GENOMIC DNA]</scope>
    <source>
        <strain evidence="3 4">HAL-9</strain>
    </source>
</reference>
<evidence type="ECO:0000313" key="4">
    <source>
        <dbReference type="Proteomes" id="UP000306808"/>
    </source>
</evidence>
<feature type="chain" id="PRO_5020508471" evidence="1">
    <location>
        <begin position="25"/>
        <end position="232"/>
    </location>
</feature>
<feature type="domain" description="Outer membrane protein beta-barrel" evidence="2">
    <location>
        <begin position="42"/>
        <end position="204"/>
    </location>
</feature>
<keyword evidence="4" id="KW-1185">Reference proteome</keyword>
<dbReference type="Pfam" id="PF13568">
    <property type="entry name" value="OMP_b-brl_2"/>
    <property type="match status" value="1"/>
</dbReference>
<evidence type="ECO:0000313" key="3">
    <source>
        <dbReference type="EMBL" id="TJZ61138.1"/>
    </source>
</evidence>
<proteinExistence type="predicted"/>
<evidence type="ECO:0000256" key="1">
    <source>
        <dbReference type="SAM" id="SignalP"/>
    </source>
</evidence>
<dbReference type="RefSeq" id="WP_136900796.1">
    <property type="nucleotide sequence ID" value="NZ_SUME01000003.1"/>
</dbReference>
<keyword evidence="1" id="KW-0732">Signal</keyword>
<dbReference type="OrthoDB" id="978236at2"/>
<gene>
    <name evidence="3" type="ORF">FAZ15_07995</name>
</gene>
<dbReference type="EMBL" id="SUME01000003">
    <property type="protein sequence ID" value="TJZ61138.1"/>
    <property type="molecule type" value="Genomic_DNA"/>
</dbReference>
<dbReference type="AlphaFoldDB" id="A0A4V5MMI7"/>
<evidence type="ECO:0000259" key="2">
    <source>
        <dbReference type="Pfam" id="PF13568"/>
    </source>
</evidence>
<name>A0A4V5MMI7_9SPHI</name>
<dbReference type="InterPro" id="IPR025665">
    <property type="entry name" value="Beta-barrel_OMP_2"/>
</dbReference>
<accession>A0A4V5MMI7</accession>
<sequence>MIKPPAIFIASFAFLATFFATTSAKGQDYYPNRSYSSGDKNIRLALTFNPNIGWLKYENGSKAKAKPGYSYGLVADFGFTRNYYFSTGLLINAINSSISAGNAMDTEGDYKDFSRSIYLKYVEVPLTIKLKSEENQVGRFYGQFGFTGGFKVSGKEQLPSQTTKTSISGADIFRIGLLIGGGAEWRLSNNLALLTGVAYNNGFTRAINMGEGIYGADKPKTSYVSLNVGLFF</sequence>